<dbReference type="InterPro" id="IPR055631">
    <property type="entry name" value="DUF7207"/>
</dbReference>
<keyword evidence="2" id="KW-1185">Reference proteome</keyword>
<accession>A0A6G8R604</accession>
<name>A0A6G8R604_9CAUD</name>
<dbReference type="KEGG" id="vg:77945373"/>
<dbReference type="GeneID" id="77945373"/>
<dbReference type="Pfam" id="PF23837">
    <property type="entry name" value="DUF7207"/>
    <property type="match status" value="1"/>
</dbReference>
<reference evidence="1 2" key="1">
    <citation type="submission" date="2020-03" db="EMBL/GenBank/DDBJ databases">
        <title>The Isolation and Genome Sequence of a Novel Cyanophage S-N03 from the Huanghai Sea, China.</title>
        <authorList>
            <person name="Jiang T."/>
        </authorList>
    </citation>
    <scope>NUCLEOTIDE SEQUENCE [LARGE SCALE GENOMIC DNA]</scope>
</reference>
<evidence type="ECO:0000313" key="1">
    <source>
        <dbReference type="EMBL" id="QIN96839.1"/>
    </source>
</evidence>
<dbReference type="Proteomes" id="UP000502617">
    <property type="component" value="Segment"/>
</dbReference>
<dbReference type="EMBL" id="MT162466">
    <property type="protein sequence ID" value="QIN96839.1"/>
    <property type="molecule type" value="Genomic_DNA"/>
</dbReference>
<evidence type="ECO:0000313" key="2">
    <source>
        <dbReference type="Proteomes" id="UP000502617"/>
    </source>
</evidence>
<proteinExistence type="predicted"/>
<sequence>MNFSELNKDNYVLFAIKYYNNPKTTTQDEFEEDLNRFKYVKRWLRKYHDGGEMRTHLLLNHILIIFNCWQDAAIPMFFYRMEPEYWSYLKSFFIYLGRVPEYPRTILHDIREDNNILKALRGL</sequence>
<organism evidence="1 2">
    <name type="scientific">Synechococcus phage S-N03</name>
    <dbReference type="NCBI Taxonomy" id="2718943"/>
    <lineage>
        <taxon>Viruses</taxon>
        <taxon>Duplodnaviria</taxon>
        <taxon>Heunggongvirae</taxon>
        <taxon>Uroviricota</taxon>
        <taxon>Caudoviricetes</taxon>
        <taxon>Pantevenvirales</taxon>
        <taxon>Kyanoviridae</taxon>
        <taxon>Huanghaivirus</taxon>
        <taxon>Huanghaivirus snothree</taxon>
    </lineage>
</organism>
<protein>
    <submittedName>
        <fullName evidence="1">Uncharacterized protein</fullName>
    </submittedName>
</protein>
<dbReference type="RefSeq" id="YP_010669219.1">
    <property type="nucleotide sequence ID" value="NC_070959.1"/>
</dbReference>